<dbReference type="GO" id="GO:0005576">
    <property type="term" value="C:extracellular region"/>
    <property type="evidence" value="ECO:0007669"/>
    <property type="project" value="UniProtKB-SubCell"/>
</dbReference>
<dbReference type="Proteomes" id="UP000315700">
    <property type="component" value="Chromosome"/>
</dbReference>
<dbReference type="PROSITE" id="PS51677">
    <property type="entry name" value="NODB"/>
    <property type="match status" value="1"/>
</dbReference>
<organism evidence="4 5">
    <name type="scientific">Caulifigura coniformis</name>
    <dbReference type="NCBI Taxonomy" id="2527983"/>
    <lineage>
        <taxon>Bacteria</taxon>
        <taxon>Pseudomonadati</taxon>
        <taxon>Planctomycetota</taxon>
        <taxon>Planctomycetia</taxon>
        <taxon>Planctomycetales</taxon>
        <taxon>Planctomycetaceae</taxon>
        <taxon>Caulifigura</taxon>
    </lineage>
</organism>
<dbReference type="SUPFAM" id="SSF88713">
    <property type="entry name" value="Glycoside hydrolase/deacetylase"/>
    <property type="match status" value="1"/>
</dbReference>
<dbReference type="Gene3D" id="3.20.20.370">
    <property type="entry name" value="Glycoside hydrolase/deacetylase"/>
    <property type="match status" value="1"/>
</dbReference>
<dbReference type="PANTHER" id="PTHR34216:SF3">
    <property type="entry name" value="POLY-BETA-1,6-N-ACETYL-D-GLUCOSAMINE N-DEACETYLASE"/>
    <property type="match status" value="1"/>
</dbReference>
<evidence type="ECO:0000256" key="2">
    <source>
        <dbReference type="ARBA" id="ARBA00022729"/>
    </source>
</evidence>
<dbReference type="InterPro" id="IPR051398">
    <property type="entry name" value="Polysacch_Deacetylase"/>
</dbReference>
<dbReference type="EMBL" id="CP036271">
    <property type="protein sequence ID" value="QDT54047.1"/>
    <property type="molecule type" value="Genomic_DNA"/>
</dbReference>
<comment type="subcellular location">
    <subcellularLocation>
        <location evidence="1">Secreted</location>
    </subcellularLocation>
</comment>
<dbReference type="Pfam" id="PF01522">
    <property type="entry name" value="Polysacc_deac_1"/>
    <property type="match status" value="2"/>
</dbReference>
<name>A0A517SD58_9PLAN</name>
<dbReference type="GO" id="GO:0016810">
    <property type="term" value="F:hydrolase activity, acting on carbon-nitrogen (but not peptide) bonds"/>
    <property type="evidence" value="ECO:0007669"/>
    <property type="project" value="InterPro"/>
</dbReference>
<dbReference type="InterPro" id="IPR002509">
    <property type="entry name" value="NODB_dom"/>
</dbReference>
<dbReference type="KEGG" id="ccos:Pan44_20740"/>
<dbReference type="InterPro" id="IPR011330">
    <property type="entry name" value="Glyco_hydro/deAcase_b/a-brl"/>
</dbReference>
<keyword evidence="5" id="KW-1185">Reference proteome</keyword>
<accession>A0A517SD58</accession>
<feature type="domain" description="NodB homology" evidence="3">
    <location>
        <begin position="86"/>
        <end position="339"/>
    </location>
</feature>
<evidence type="ECO:0000256" key="1">
    <source>
        <dbReference type="ARBA" id="ARBA00004613"/>
    </source>
</evidence>
<evidence type="ECO:0000313" key="5">
    <source>
        <dbReference type="Proteomes" id="UP000315700"/>
    </source>
</evidence>
<sequence length="339" mass="37758">MQHKKEILARALAATGIGPLLRRLRPWNGLLVLNYHRIGDAVASPLDSGVFSATQQQFDDQLAWLKSHADVIGMDDLASALDRSGRFVLITFDDGYLDNYQLALPVLRRHAIPATFFITTGFIDGRRVAWWDEISWMVKQAVRREWPARLSHDGTPRANWGADETSAVIQTLLRTYKGLATEEGPAFLEEIAEATGSGRCPVTDGFAPWMTWDQIRELQSAGQSIGAHTVTHPVLARCSREQQQFEITESKRRIEDVLGGTVNSFSYPVGTADAFTSETEQLMQEAGLRWAFNFQGGYLDATHARTADHYSLPRIAMEPDLSAPRFQALNTLPGLFARA</sequence>
<gene>
    <name evidence="4" type="primary">icaB</name>
    <name evidence="4" type="ORF">Pan44_20740</name>
</gene>
<dbReference type="InParanoid" id="A0A517SD58"/>
<dbReference type="AlphaFoldDB" id="A0A517SD58"/>
<keyword evidence="2" id="KW-0732">Signal</keyword>
<dbReference type="EC" id="3.5.1.-" evidence="4"/>
<dbReference type="GO" id="GO:0005975">
    <property type="term" value="P:carbohydrate metabolic process"/>
    <property type="evidence" value="ECO:0007669"/>
    <property type="project" value="InterPro"/>
</dbReference>
<proteinExistence type="predicted"/>
<evidence type="ECO:0000313" key="4">
    <source>
        <dbReference type="EMBL" id="QDT54047.1"/>
    </source>
</evidence>
<dbReference type="PANTHER" id="PTHR34216">
    <property type="match status" value="1"/>
</dbReference>
<reference evidence="4 5" key="1">
    <citation type="submission" date="2019-02" db="EMBL/GenBank/DDBJ databases">
        <title>Deep-cultivation of Planctomycetes and their phenomic and genomic characterization uncovers novel biology.</title>
        <authorList>
            <person name="Wiegand S."/>
            <person name="Jogler M."/>
            <person name="Boedeker C."/>
            <person name="Pinto D."/>
            <person name="Vollmers J."/>
            <person name="Rivas-Marin E."/>
            <person name="Kohn T."/>
            <person name="Peeters S.H."/>
            <person name="Heuer A."/>
            <person name="Rast P."/>
            <person name="Oberbeckmann S."/>
            <person name="Bunk B."/>
            <person name="Jeske O."/>
            <person name="Meyerdierks A."/>
            <person name="Storesund J.E."/>
            <person name="Kallscheuer N."/>
            <person name="Luecker S."/>
            <person name="Lage O.M."/>
            <person name="Pohl T."/>
            <person name="Merkel B.J."/>
            <person name="Hornburger P."/>
            <person name="Mueller R.-W."/>
            <person name="Bruemmer F."/>
            <person name="Labrenz M."/>
            <person name="Spormann A.M."/>
            <person name="Op den Camp H."/>
            <person name="Overmann J."/>
            <person name="Amann R."/>
            <person name="Jetten M.S.M."/>
            <person name="Mascher T."/>
            <person name="Medema M.H."/>
            <person name="Devos D.P."/>
            <person name="Kaster A.-K."/>
            <person name="Ovreas L."/>
            <person name="Rohde M."/>
            <person name="Galperin M.Y."/>
            <person name="Jogler C."/>
        </authorList>
    </citation>
    <scope>NUCLEOTIDE SEQUENCE [LARGE SCALE GENOMIC DNA]</scope>
    <source>
        <strain evidence="4 5">Pan44</strain>
    </source>
</reference>
<keyword evidence="4" id="KW-0378">Hydrolase</keyword>
<dbReference type="CDD" id="cd10918">
    <property type="entry name" value="CE4_NodB_like_5s_6s"/>
    <property type="match status" value="1"/>
</dbReference>
<protein>
    <submittedName>
        <fullName evidence="4">Poly-beta-1,6-N-acetyl-D-glucosamine N-deacetylase</fullName>
        <ecNumber evidence="4">3.5.1.-</ecNumber>
    </submittedName>
</protein>
<evidence type="ECO:0000259" key="3">
    <source>
        <dbReference type="PROSITE" id="PS51677"/>
    </source>
</evidence>